<feature type="transmembrane region" description="Helical" evidence="1">
    <location>
        <begin position="66"/>
        <end position="90"/>
    </location>
</feature>
<proteinExistence type="predicted"/>
<dbReference type="EMBL" id="SNRY01002065">
    <property type="protein sequence ID" value="KAA6326997.1"/>
    <property type="molecule type" value="Genomic_DNA"/>
</dbReference>
<sequence length="310" mass="34352">MKGFSQRLFGCIKLALPKSAKMCLWLFEIILPLSLLVRLLQYYGVVGYLADFLHPLFHLVGLPGETAIVFVTSVFLPLYAAIAVMTSLVMSLREATILTLMCLLAHNLPVECAVTKKTGSSFMGMFILRIVMAFVVALFLHIVLPQSDVPFMQTVIAVPDVSVISLLVAWFHSSLSLILTILLIVTGLMVLQRILMEFNLIEVISHPLRLLMKLFGLPDNSSFLWFVGNLVGLAYGGAIMADMVEEGKLSVEDSNTVNHHLAISHSLLEDTLLFVALGIPIGIIVGTRLLFAMAVVWGRRLIVTRRIYRK</sequence>
<feature type="transmembrane region" description="Helical" evidence="1">
    <location>
        <begin position="126"/>
        <end position="144"/>
    </location>
</feature>
<feature type="domain" description="Nucleoside transporter/FeoB GTPase Gate" evidence="2">
    <location>
        <begin position="24"/>
        <end position="105"/>
    </location>
</feature>
<reference evidence="3" key="1">
    <citation type="submission" date="2019-03" db="EMBL/GenBank/DDBJ databases">
        <title>Single cell metagenomics reveals metabolic interactions within the superorganism composed of flagellate Streblomastix strix and complex community of Bacteroidetes bacteria on its surface.</title>
        <authorList>
            <person name="Treitli S.C."/>
            <person name="Kolisko M."/>
            <person name="Husnik F."/>
            <person name="Keeling P."/>
            <person name="Hampl V."/>
        </authorList>
    </citation>
    <scope>NUCLEOTIDE SEQUENCE</scope>
    <source>
        <strain evidence="3">STM</strain>
    </source>
</reference>
<keyword evidence="1" id="KW-0472">Membrane</keyword>
<accession>A0A5J4QYH5</accession>
<evidence type="ECO:0000313" key="3">
    <source>
        <dbReference type="EMBL" id="KAA6326997.1"/>
    </source>
</evidence>
<protein>
    <recommendedName>
        <fullName evidence="2">Nucleoside transporter/FeoB GTPase Gate domain-containing protein</fullName>
    </recommendedName>
</protein>
<organism evidence="3">
    <name type="scientific">termite gut metagenome</name>
    <dbReference type="NCBI Taxonomy" id="433724"/>
    <lineage>
        <taxon>unclassified sequences</taxon>
        <taxon>metagenomes</taxon>
        <taxon>organismal metagenomes</taxon>
    </lineage>
</organism>
<keyword evidence="1" id="KW-0812">Transmembrane</keyword>
<dbReference type="AlphaFoldDB" id="A0A5J4QYH5"/>
<feature type="transmembrane region" description="Helical" evidence="1">
    <location>
        <begin position="222"/>
        <end position="241"/>
    </location>
</feature>
<evidence type="ECO:0000256" key="1">
    <source>
        <dbReference type="SAM" id="Phobius"/>
    </source>
</evidence>
<dbReference type="InterPro" id="IPR011642">
    <property type="entry name" value="Gate_dom"/>
</dbReference>
<feature type="transmembrane region" description="Helical" evidence="1">
    <location>
        <begin position="272"/>
        <end position="297"/>
    </location>
</feature>
<gene>
    <name evidence="3" type="ORF">EZS27_023974</name>
</gene>
<comment type="caution">
    <text evidence="3">The sequence shown here is derived from an EMBL/GenBank/DDBJ whole genome shotgun (WGS) entry which is preliminary data.</text>
</comment>
<evidence type="ECO:0000259" key="2">
    <source>
        <dbReference type="Pfam" id="PF07670"/>
    </source>
</evidence>
<name>A0A5J4QYH5_9ZZZZ</name>
<keyword evidence="1" id="KW-1133">Transmembrane helix</keyword>
<feature type="transmembrane region" description="Helical" evidence="1">
    <location>
        <begin position="164"/>
        <end position="191"/>
    </location>
</feature>
<feature type="transmembrane region" description="Helical" evidence="1">
    <location>
        <begin position="23"/>
        <end position="46"/>
    </location>
</feature>
<dbReference type="Pfam" id="PF07670">
    <property type="entry name" value="Gate"/>
    <property type="match status" value="1"/>
</dbReference>